<evidence type="ECO:0000313" key="2">
    <source>
        <dbReference type="EMBL" id="KIO25777.1"/>
    </source>
</evidence>
<accession>A0A0C3LWN9</accession>
<evidence type="ECO:0000256" key="1">
    <source>
        <dbReference type="SAM" id="MobiDB-lite"/>
    </source>
</evidence>
<reference evidence="2 3" key="1">
    <citation type="submission" date="2014-04" db="EMBL/GenBank/DDBJ databases">
        <authorList>
            <consortium name="DOE Joint Genome Institute"/>
            <person name="Kuo A."/>
            <person name="Girlanda M."/>
            <person name="Perotto S."/>
            <person name="Kohler A."/>
            <person name="Nagy L.G."/>
            <person name="Floudas D."/>
            <person name="Copeland A."/>
            <person name="Barry K.W."/>
            <person name="Cichocki N."/>
            <person name="Veneault-Fourrey C."/>
            <person name="LaButti K."/>
            <person name="Lindquist E.A."/>
            <person name="Lipzen A."/>
            <person name="Lundell T."/>
            <person name="Morin E."/>
            <person name="Murat C."/>
            <person name="Sun H."/>
            <person name="Tunlid A."/>
            <person name="Henrissat B."/>
            <person name="Grigoriev I.V."/>
            <person name="Hibbett D.S."/>
            <person name="Martin F."/>
            <person name="Nordberg H.P."/>
            <person name="Cantor M.N."/>
            <person name="Hua S.X."/>
        </authorList>
    </citation>
    <scope>NUCLEOTIDE SEQUENCE [LARGE SCALE GENOMIC DNA]</scope>
    <source>
        <strain evidence="2 3">MUT 4182</strain>
    </source>
</reference>
<evidence type="ECO:0000313" key="3">
    <source>
        <dbReference type="Proteomes" id="UP000054248"/>
    </source>
</evidence>
<name>A0A0C3LWN9_9AGAM</name>
<protein>
    <submittedName>
        <fullName evidence="2">Uncharacterized protein</fullName>
    </submittedName>
</protein>
<gene>
    <name evidence="2" type="ORF">M407DRAFT_24933</name>
</gene>
<feature type="compositionally biased region" description="Low complexity" evidence="1">
    <location>
        <begin position="8"/>
        <end position="35"/>
    </location>
</feature>
<dbReference type="HOGENOM" id="CLU_2063211_0_0_1"/>
<dbReference type="EMBL" id="KN823036">
    <property type="protein sequence ID" value="KIO25777.1"/>
    <property type="molecule type" value="Genomic_DNA"/>
</dbReference>
<dbReference type="Proteomes" id="UP000054248">
    <property type="component" value="Unassembled WGS sequence"/>
</dbReference>
<keyword evidence="3" id="KW-1185">Reference proteome</keyword>
<feature type="region of interest" description="Disordered" evidence="1">
    <location>
        <begin position="1"/>
        <end position="40"/>
    </location>
</feature>
<proteinExistence type="predicted"/>
<reference evidence="3" key="2">
    <citation type="submission" date="2015-01" db="EMBL/GenBank/DDBJ databases">
        <title>Evolutionary Origins and Diversification of the Mycorrhizal Mutualists.</title>
        <authorList>
            <consortium name="DOE Joint Genome Institute"/>
            <consortium name="Mycorrhizal Genomics Consortium"/>
            <person name="Kohler A."/>
            <person name="Kuo A."/>
            <person name="Nagy L.G."/>
            <person name="Floudas D."/>
            <person name="Copeland A."/>
            <person name="Barry K.W."/>
            <person name="Cichocki N."/>
            <person name="Veneault-Fourrey C."/>
            <person name="LaButti K."/>
            <person name="Lindquist E.A."/>
            <person name="Lipzen A."/>
            <person name="Lundell T."/>
            <person name="Morin E."/>
            <person name="Murat C."/>
            <person name="Riley R."/>
            <person name="Ohm R."/>
            <person name="Sun H."/>
            <person name="Tunlid A."/>
            <person name="Henrissat B."/>
            <person name="Grigoriev I.V."/>
            <person name="Hibbett D.S."/>
            <person name="Martin F."/>
        </authorList>
    </citation>
    <scope>NUCLEOTIDE SEQUENCE [LARGE SCALE GENOMIC DNA]</scope>
    <source>
        <strain evidence="3">MUT 4182</strain>
    </source>
</reference>
<dbReference type="AlphaFoldDB" id="A0A0C3LWN9"/>
<sequence length="119" mass="12640">MDSAGQKSEPPSQSSSTISTSQSPSSSTNTSSSETLCGSSYAPGPEELKTIAALKKVIVDVSCISHFKLTDTSVIALTLAWSLVPALFPFKLFPCNYRAHVPLILFLSLHASQVQTHVS</sequence>
<organism evidence="2 3">
    <name type="scientific">Tulasnella calospora MUT 4182</name>
    <dbReference type="NCBI Taxonomy" id="1051891"/>
    <lineage>
        <taxon>Eukaryota</taxon>
        <taxon>Fungi</taxon>
        <taxon>Dikarya</taxon>
        <taxon>Basidiomycota</taxon>
        <taxon>Agaricomycotina</taxon>
        <taxon>Agaricomycetes</taxon>
        <taxon>Cantharellales</taxon>
        <taxon>Tulasnellaceae</taxon>
        <taxon>Tulasnella</taxon>
    </lineage>
</organism>